<gene>
    <name evidence="2" type="ORF">D910_00884</name>
    <name evidence="3" type="ORF">D910_09947</name>
    <name evidence="1" type="ORF">YQE_02215</name>
</gene>
<feature type="non-terminal residue" evidence="1">
    <location>
        <position position="1"/>
    </location>
</feature>
<proteinExistence type="predicted"/>
<name>N6TLS3_DENPD</name>
<evidence type="ECO:0000313" key="4">
    <source>
        <dbReference type="Proteomes" id="UP000030742"/>
    </source>
</evidence>
<organism evidence="1">
    <name type="scientific">Dendroctonus ponderosae</name>
    <name type="common">Mountain pine beetle</name>
    <dbReference type="NCBI Taxonomy" id="77166"/>
    <lineage>
        <taxon>Eukaryota</taxon>
        <taxon>Metazoa</taxon>
        <taxon>Ecdysozoa</taxon>
        <taxon>Arthropoda</taxon>
        <taxon>Hexapoda</taxon>
        <taxon>Insecta</taxon>
        <taxon>Pterygota</taxon>
        <taxon>Neoptera</taxon>
        <taxon>Endopterygota</taxon>
        <taxon>Coleoptera</taxon>
        <taxon>Polyphaga</taxon>
        <taxon>Cucujiformia</taxon>
        <taxon>Curculionidae</taxon>
        <taxon>Scolytinae</taxon>
        <taxon>Dendroctonus</taxon>
    </lineage>
</organism>
<dbReference type="EMBL" id="KB740098">
    <property type="protein sequence ID" value="ENN81399.1"/>
    <property type="molecule type" value="Genomic_DNA"/>
</dbReference>
<reference evidence="1 4" key="1">
    <citation type="journal article" date="2013" name="Genome Biol.">
        <title>Draft genome of the mountain pine beetle, Dendroctonus ponderosae Hopkins, a major forest pest.</title>
        <authorList>
            <person name="Keeling C.I."/>
            <person name="Yuen M.M."/>
            <person name="Liao N.Y."/>
            <person name="Docking T.R."/>
            <person name="Chan S.K."/>
            <person name="Taylor G.A."/>
            <person name="Palmquist D.L."/>
            <person name="Jackman S.D."/>
            <person name="Nguyen A."/>
            <person name="Li M."/>
            <person name="Henderson H."/>
            <person name="Janes J.K."/>
            <person name="Zhao Y."/>
            <person name="Pandoh P."/>
            <person name="Moore R."/>
            <person name="Sperling F.A."/>
            <person name="Huber D.P."/>
            <person name="Birol I."/>
            <person name="Jones S.J."/>
            <person name="Bohlmann J."/>
        </authorList>
    </citation>
    <scope>NUCLEOTIDE SEQUENCE</scope>
</reference>
<dbReference type="AlphaFoldDB" id="N6TLS3"/>
<protein>
    <submittedName>
        <fullName evidence="1">Uncharacterized protein</fullName>
    </submittedName>
</protein>
<accession>N6TLS3</accession>
<dbReference type="EMBL" id="KB630576">
    <property type="protein sequence ID" value="ERL83695.1"/>
    <property type="molecule type" value="Genomic_DNA"/>
</dbReference>
<dbReference type="HOGENOM" id="CLU_1671126_0_0_1"/>
<evidence type="ECO:0000313" key="2">
    <source>
        <dbReference type="EMBL" id="ERL83695.1"/>
    </source>
</evidence>
<sequence>MELKSIYILQFGLLSHLITQSATWPFSPEVETIAIYSPLDNKKYVPLSAKLIDSSAPVDDSLATKKDLKRKDVVVAQSSSISQPQSHFEEANHPSGILKLEPANYHRISKRQTRRFPFYRPVARFSGFSSSRRRVDGFFRRPGLVGYLNDRDYFPTVA</sequence>
<evidence type="ECO:0000313" key="1">
    <source>
        <dbReference type="EMBL" id="ENN81399.1"/>
    </source>
</evidence>
<evidence type="ECO:0000313" key="3">
    <source>
        <dbReference type="EMBL" id="ERL92634.1"/>
    </source>
</evidence>
<dbReference type="Proteomes" id="UP000030742">
    <property type="component" value="Unassembled WGS sequence"/>
</dbReference>
<dbReference type="EMBL" id="KB632331">
    <property type="protein sequence ID" value="ERL92634.1"/>
    <property type="molecule type" value="Genomic_DNA"/>
</dbReference>